<dbReference type="EMBL" id="MLYV02000881">
    <property type="protein sequence ID" value="PSR75641.1"/>
    <property type="molecule type" value="Genomic_DNA"/>
</dbReference>
<evidence type="ECO:0000313" key="1">
    <source>
        <dbReference type="EMBL" id="PSR75641.1"/>
    </source>
</evidence>
<sequence>MKYRRWPWAKIKAAAGPAPLPDPEREQATNSPVMVGSTGYLELPPADCGSDIEAYPDEMRTQLDDILDYILEVRFSDAYIARLVTEIDFDCASIPKQKL</sequence>
<name>A0A2R6NS39_9APHY</name>
<protein>
    <submittedName>
        <fullName evidence="1">Uncharacterized protein</fullName>
    </submittedName>
</protein>
<comment type="caution">
    <text evidence="1">The sequence shown here is derived from an EMBL/GenBank/DDBJ whole genome shotgun (WGS) entry which is preliminary data.</text>
</comment>
<keyword evidence="2" id="KW-1185">Reference proteome</keyword>
<evidence type="ECO:0000313" key="2">
    <source>
        <dbReference type="Proteomes" id="UP000186601"/>
    </source>
</evidence>
<reference evidence="1 2" key="1">
    <citation type="submission" date="2018-02" db="EMBL/GenBank/DDBJ databases">
        <title>Genome sequence of the basidiomycete white-rot fungus Phlebia centrifuga.</title>
        <authorList>
            <person name="Granchi Z."/>
            <person name="Peng M."/>
            <person name="de Vries R.P."/>
            <person name="Hilden K."/>
            <person name="Makela M.R."/>
            <person name="Grigoriev I."/>
            <person name="Riley R."/>
        </authorList>
    </citation>
    <scope>NUCLEOTIDE SEQUENCE [LARGE SCALE GENOMIC DNA]</scope>
    <source>
        <strain evidence="1 2">FBCC195</strain>
    </source>
</reference>
<dbReference type="AlphaFoldDB" id="A0A2R6NS39"/>
<organism evidence="1 2">
    <name type="scientific">Hermanssonia centrifuga</name>
    <dbReference type="NCBI Taxonomy" id="98765"/>
    <lineage>
        <taxon>Eukaryota</taxon>
        <taxon>Fungi</taxon>
        <taxon>Dikarya</taxon>
        <taxon>Basidiomycota</taxon>
        <taxon>Agaricomycotina</taxon>
        <taxon>Agaricomycetes</taxon>
        <taxon>Polyporales</taxon>
        <taxon>Meruliaceae</taxon>
        <taxon>Hermanssonia</taxon>
    </lineage>
</organism>
<gene>
    <name evidence="1" type="ORF">PHLCEN_2v8932</name>
</gene>
<accession>A0A2R6NS39</accession>
<proteinExistence type="predicted"/>
<dbReference type="Proteomes" id="UP000186601">
    <property type="component" value="Unassembled WGS sequence"/>
</dbReference>